<dbReference type="Pfam" id="PF13337">
    <property type="entry name" value="BrxL_ATPase"/>
    <property type="match status" value="1"/>
</dbReference>
<name>A0ABT0NJH1_9FIRM</name>
<dbReference type="NCBIfam" id="TIGR02688">
    <property type="entry name" value="BREX system Lon protease-like protein BrxL"/>
    <property type="match status" value="1"/>
</dbReference>
<accession>A0ABT0NJH1</accession>
<dbReference type="Proteomes" id="UP001056693">
    <property type="component" value="Unassembled WGS sequence"/>
</dbReference>
<dbReference type="EMBL" id="SNUZ01000013">
    <property type="protein sequence ID" value="MCL3788316.1"/>
    <property type="molecule type" value="Genomic_DNA"/>
</dbReference>
<dbReference type="InterPro" id="IPR014061">
    <property type="entry name" value="BrxL-like"/>
</dbReference>
<reference evidence="2 3" key="1">
    <citation type="submission" date="2019-03" db="EMBL/GenBank/DDBJ databases">
        <authorList>
            <person name="Molinero N."/>
            <person name="Sanchez B."/>
            <person name="Walker A."/>
            <person name="Duncan S."/>
            <person name="Delgado S."/>
            <person name="Margolles A."/>
        </authorList>
    </citation>
    <scope>NUCLEOTIDE SEQUENCE [LARGE SCALE GENOMIC DNA]</scope>
    <source>
        <strain evidence="2 3">IPLA60002</strain>
    </source>
</reference>
<keyword evidence="3" id="KW-1185">Reference proteome</keyword>
<sequence>MLENKVRDVFADMVVLKNPERTEFFSNLSLPSYMRDWLVMKFSDDDGVIDYDSVLRYIRQYIPSREDFEQFKFEMVNGETVRFLARIRVNVDVKTGKTLFELPDFGGSRAGASGEVTNDVVARWKETLLKESENWGIVELIWGKDFSSRQGKGVIKLIEYSPFCPYTVDLEFYKEARRAFTIDEWIDVLISAADYNPNGYDSEQQKLCFLRRLLPFVEKRLNLMELAPKGTGKSYVYQKISKRGWLISGGTVSRASLIYDNQKKTGGLLTRFDFVGFDEIQSMTFDKPSQIQTALKDYMEFGEVQGFDAQVVADAGVIVLGNINASRFNVNENMMEEVSSVFSESASLDRFHGFIPGWEIPRMHQGLVANGWALNTEYFAEVLHLLRDDLTYTTIVDECLAVPAKPDKRDLTAIKRLCTAFVKLLYPNATCKEDIPADEFIKYCLEPAKEMRSVIKKQLCIIDPKEFNVPGKKDIPDIQYNYL</sequence>
<organism evidence="2 3">
    <name type="scientific">Ruminococcus bromii</name>
    <dbReference type="NCBI Taxonomy" id="40518"/>
    <lineage>
        <taxon>Bacteria</taxon>
        <taxon>Bacillati</taxon>
        <taxon>Bacillota</taxon>
        <taxon>Clostridia</taxon>
        <taxon>Eubacteriales</taxon>
        <taxon>Oscillospiraceae</taxon>
        <taxon>Ruminococcus</taxon>
    </lineage>
</organism>
<evidence type="ECO:0000313" key="2">
    <source>
        <dbReference type="EMBL" id="MCL3788316.1"/>
    </source>
</evidence>
<evidence type="ECO:0000259" key="1">
    <source>
        <dbReference type="Pfam" id="PF20442"/>
    </source>
</evidence>
<gene>
    <name evidence="2" type="primary">brxL</name>
    <name evidence="2" type="ORF">E2N93_09945</name>
</gene>
<feature type="domain" description="BREX system Lon protease-like BrxL N-terminal" evidence="1">
    <location>
        <begin position="9"/>
        <end position="142"/>
    </location>
</feature>
<dbReference type="Pfam" id="PF20442">
    <property type="entry name" value="BrxL_N"/>
    <property type="match status" value="1"/>
</dbReference>
<comment type="caution">
    <text evidence="2">The sequence shown here is derived from an EMBL/GenBank/DDBJ whole genome shotgun (WGS) entry which is preliminary data.</text>
</comment>
<dbReference type="InterPro" id="IPR046838">
    <property type="entry name" value="BrxL_N"/>
</dbReference>
<evidence type="ECO:0000313" key="3">
    <source>
        <dbReference type="Proteomes" id="UP001056693"/>
    </source>
</evidence>
<protein>
    <submittedName>
        <fullName evidence="2">BREX system Lon protease-like protein BrxL</fullName>
    </submittedName>
</protein>
<dbReference type="RefSeq" id="WP_249377197.1">
    <property type="nucleotide sequence ID" value="NZ_SNUZ01000013.1"/>
</dbReference>
<proteinExistence type="predicted"/>